<dbReference type="AlphaFoldDB" id="A0A0F9D6J1"/>
<name>A0A0F9D6J1_9ZZZZ</name>
<accession>A0A0F9D6J1</accession>
<sequence>MQNLIRQLAELYPDWRCYHKTPMEAAVEIGLLDEDDLAVEEMGGELNFNDD</sequence>
<reference evidence="1" key="1">
    <citation type="journal article" date="2015" name="Nature">
        <title>Complex archaea that bridge the gap between prokaryotes and eukaryotes.</title>
        <authorList>
            <person name="Spang A."/>
            <person name="Saw J.H."/>
            <person name="Jorgensen S.L."/>
            <person name="Zaremba-Niedzwiedzka K."/>
            <person name="Martijn J."/>
            <person name="Lind A.E."/>
            <person name="van Eijk R."/>
            <person name="Schleper C."/>
            <person name="Guy L."/>
            <person name="Ettema T.J."/>
        </authorList>
    </citation>
    <scope>NUCLEOTIDE SEQUENCE</scope>
</reference>
<evidence type="ECO:0000313" key="1">
    <source>
        <dbReference type="EMBL" id="KKL57343.1"/>
    </source>
</evidence>
<dbReference type="EMBL" id="LAZR01030198">
    <property type="protein sequence ID" value="KKL57343.1"/>
    <property type="molecule type" value="Genomic_DNA"/>
</dbReference>
<proteinExistence type="predicted"/>
<gene>
    <name evidence="1" type="ORF">LCGC14_2236380</name>
</gene>
<comment type="caution">
    <text evidence="1">The sequence shown here is derived from an EMBL/GenBank/DDBJ whole genome shotgun (WGS) entry which is preliminary data.</text>
</comment>
<organism evidence="1">
    <name type="scientific">marine sediment metagenome</name>
    <dbReference type="NCBI Taxonomy" id="412755"/>
    <lineage>
        <taxon>unclassified sequences</taxon>
        <taxon>metagenomes</taxon>
        <taxon>ecological metagenomes</taxon>
    </lineage>
</organism>
<protein>
    <submittedName>
        <fullName evidence="1">Uncharacterized protein</fullName>
    </submittedName>
</protein>